<dbReference type="GeneID" id="61249692"/>
<evidence type="ECO:0000313" key="3">
    <source>
        <dbReference type="Proteomes" id="UP000051565"/>
    </source>
</evidence>
<feature type="transmembrane region" description="Helical" evidence="1">
    <location>
        <begin position="89"/>
        <end position="107"/>
    </location>
</feature>
<gene>
    <name evidence="2" type="ORF">IV52_GL001164</name>
</gene>
<evidence type="ECO:0000256" key="1">
    <source>
        <dbReference type="SAM" id="Phobius"/>
    </source>
</evidence>
<keyword evidence="1" id="KW-0472">Membrane</keyword>
<dbReference type="Pfam" id="PF22564">
    <property type="entry name" value="HAAS"/>
    <property type="match status" value="1"/>
</dbReference>
<keyword evidence="1" id="KW-1133">Transmembrane helix</keyword>
<evidence type="ECO:0000313" key="2">
    <source>
        <dbReference type="EMBL" id="KRN78394.1"/>
    </source>
</evidence>
<dbReference type="STRING" id="53444.AYR59_02225"/>
<evidence type="ECO:0008006" key="4">
    <source>
        <dbReference type="Google" id="ProtNLM"/>
    </source>
</evidence>
<reference evidence="2 3" key="1">
    <citation type="journal article" date="2015" name="Genome Announc.">
        <title>Expanding the biotechnology potential of lactobacilli through comparative genomics of 213 strains and associated genera.</title>
        <authorList>
            <person name="Sun Z."/>
            <person name="Harris H.M."/>
            <person name="McCann A."/>
            <person name="Guo C."/>
            <person name="Argimon S."/>
            <person name="Zhang W."/>
            <person name="Yang X."/>
            <person name="Jeffery I.B."/>
            <person name="Cooney J.C."/>
            <person name="Kagawa T.F."/>
            <person name="Liu W."/>
            <person name="Song Y."/>
            <person name="Salvetti E."/>
            <person name="Wrobel A."/>
            <person name="Rasinkangas P."/>
            <person name="Parkhill J."/>
            <person name="Rea M.C."/>
            <person name="O'Sullivan O."/>
            <person name="Ritari J."/>
            <person name="Douillard F.P."/>
            <person name="Paul Ross R."/>
            <person name="Yang R."/>
            <person name="Briner A.E."/>
            <person name="Felis G.E."/>
            <person name="de Vos W.M."/>
            <person name="Barrangou R."/>
            <person name="Klaenhammer T.R."/>
            <person name="Caufield P.W."/>
            <person name="Cui Y."/>
            <person name="Zhang H."/>
            <person name="O'Toole P.W."/>
        </authorList>
    </citation>
    <scope>NUCLEOTIDE SEQUENCE [LARGE SCALE GENOMIC DNA]</scope>
    <source>
        <strain evidence="2 3">DSM 20690</strain>
    </source>
</reference>
<feature type="transmembrane region" description="Helical" evidence="1">
    <location>
        <begin position="147"/>
        <end position="166"/>
    </location>
</feature>
<dbReference type="Proteomes" id="UP000051565">
    <property type="component" value="Unassembled WGS sequence"/>
</dbReference>
<organism evidence="2 3">
    <name type="scientific">Fructilactobacillus lindneri DSM 20690 = JCM 11027</name>
    <dbReference type="NCBI Taxonomy" id="1122148"/>
    <lineage>
        <taxon>Bacteria</taxon>
        <taxon>Bacillati</taxon>
        <taxon>Bacillota</taxon>
        <taxon>Bacilli</taxon>
        <taxon>Lactobacillales</taxon>
        <taxon>Lactobacillaceae</taxon>
        <taxon>Fructilactobacillus</taxon>
    </lineage>
</organism>
<dbReference type="PATRIC" id="fig|1122148.6.peg.1191"/>
<dbReference type="OrthoDB" id="2242293at2"/>
<sequence length="205" mass="22811">MPNDSQQYITELKYYLKNVPNKERDEATNYYTEYLEDGNLSDYKKIVNNLGTPRQLARQITANYSISQDEKETNQTVAKHKSVNQNIKLIVTILLALASPVLLTAALGLLFFIVMAIFGISILLFFSLLSAGMLITMGITTIASKGLIAFAALGLGILIIGVIVTLIPLCYFIIRFIIQGLSALLKRIFKRNQLEKSTTRSDNNG</sequence>
<accession>A0A0R2JUL1</accession>
<dbReference type="AlphaFoldDB" id="A0A0R2JUL1"/>
<name>A0A0R2JUL1_9LACO</name>
<protein>
    <recommendedName>
        <fullName evidence="4">DUF1700 domain-containing protein</fullName>
    </recommendedName>
</protein>
<feature type="transmembrane region" description="Helical" evidence="1">
    <location>
        <begin position="113"/>
        <end position="135"/>
    </location>
</feature>
<keyword evidence="3" id="KW-1185">Reference proteome</keyword>
<dbReference type="EMBL" id="JQBT01000034">
    <property type="protein sequence ID" value="KRN78394.1"/>
    <property type="molecule type" value="Genomic_DNA"/>
</dbReference>
<keyword evidence="1" id="KW-0812">Transmembrane</keyword>
<dbReference type="RefSeq" id="WP_054646777.1">
    <property type="nucleotide sequence ID" value="NZ_FUXS01000008.1"/>
</dbReference>
<comment type="caution">
    <text evidence="2">The sequence shown here is derived from an EMBL/GenBank/DDBJ whole genome shotgun (WGS) entry which is preliminary data.</text>
</comment>
<proteinExistence type="predicted"/>